<evidence type="ECO:0000313" key="5">
    <source>
        <dbReference type="EMBL" id="WXG68836.1"/>
    </source>
</evidence>
<comment type="similarity">
    <text evidence="1 3">Belongs to the short-chain dehydrogenases/reductases (SDR) family.</text>
</comment>
<dbReference type="GO" id="GO:0016491">
    <property type="term" value="F:oxidoreductase activity"/>
    <property type="evidence" value="ECO:0007669"/>
    <property type="project" value="UniProtKB-KW"/>
</dbReference>
<evidence type="ECO:0000256" key="1">
    <source>
        <dbReference type="ARBA" id="ARBA00006484"/>
    </source>
</evidence>
<dbReference type="InterPro" id="IPR057326">
    <property type="entry name" value="KR_dom"/>
</dbReference>
<dbReference type="Gene3D" id="3.40.50.720">
    <property type="entry name" value="NAD(P)-binding Rossmann-like Domain"/>
    <property type="match status" value="1"/>
</dbReference>
<dbReference type="Proteomes" id="UP001432000">
    <property type="component" value="Chromosome"/>
</dbReference>
<dbReference type="InterPro" id="IPR036291">
    <property type="entry name" value="NAD(P)-bd_dom_sf"/>
</dbReference>
<dbReference type="PRINTS" id="PR00081">
    <property type="entry name" value="GDHRDH"/>
</dbReference>
<dbReference type="PROSITE" id="PS00061">
    <property type="entry name" value="ADH_SHORT"/>
    <property type="match status" value="1"/>
</dbReference>
<keyword evidence="6" id="KW-1185">Reference proteome</keyword>
<dbReference type="SUPFAM" id="SSF51735">
    <property type="entry name" value="NAD(P)-binding Rossmann-fold domains"/>
    <property type="match status" value="1"/>
</dbReference>
<dbReference type="RefSeq" id="WP_338889284.1">
    <property type="nucleotide sequence ID" value="NZ_CP147846.1"/>
</dbReference>
<evidence type="ECO:0000259" key="4">
    <source>
        <dbReference type="SMART" id="SM00822"/>
    </source>
</evidence>
<dbReference type="CDD" id="cd05233">
    <property type="entry name" value="SDR_c"/>
    <property type="match status" value="1"/>
</dbReference>
<organism evidence="5 6">
    <name type="scientific">Rhodococcus sovatensis</name>
    <dbReference type="NCBI Taxonomy" id="1805840"/>
    <lineage>
        <taxon>Bacteria</taxon>
        <taxon>Bacillati</taxon>
        <taxon>Actinomycetota</taxon>
        <taxon>Actinomycetes</taxon>
        <taxon>Mycobacteriales</taxon>
        <taxon>Nocardiaceae</taxon>
        <taxon>Rhodococcus</taxon>
    </lineage>
</organism>
<evidence type="ECO:0000256" key="3">
    <source>
        <dbReference type="RuleBase" id="RU000363"/>
    </source>
</evidence>
<feature type="domain" description="Ketoreductase" evidence="4">
    <location>
        <begin position="8"/>
        <end position="194"/>
    </location>
</feature>
<sequence length="307" mass="32345">MREFDFSGTAVITGAASGIGRELARALAGRGMNLVLLDRDSAGLADTSSIVSTQCPRSTVSLFTVDLSDRAATRELGDKLAVEFTELSLLVNNAGVAMTGAFEQISEEEFDWLIDINLGAPILLTRALLPRLLSNPGSHIVNVSSVFGLVAPAQNIPYATSKFGIRGFTEGLRAELAGTEVGVTCVHPGGIKTNIARQARIGSLMTTEEAAAARRASLEFESILTISAETAASTIMDGVARRRPRVLIGASAKIPDLVARIFPSNYHKVIDVVEAASSAFTRITTTLSNTRLSNSETPSDAAVGAPR</sequence>
<evidence type="ECO:0000256" key="2">
    <source>
        <dbReference type="ARBA" id="ARBA00023002"/>
    </source>
</evidence>
<dbReference type="InterPro" id="IPR020904">
    <property type="entry name" value="Sc_DH/Rdtase_CS"/>
</dbReference>
<name>A0ABZ2PI52_9NOCA</name>
<dbReference type="InterPro" id="IPR002347">
    <property type="entry name" value="SDR_fam"/>
</dbReference>
<dbReference type="PANTHER" id="PTHR44196:SF1">
    <property type="entry name" value="DEHYDROGENASE_REDUCTASE SDR FAMILY MEMBER 7B"/>
    <property type="match status" value="1"/>
</dbReference>
<protein>
    <submittedName>
        <fullName evidence="5">SDR family oxidoreductase</fullName>
        <ecNumber evidence="5">1.-.-.-</ecNumber>
    </submittedName>
</protein>
<dbReference type="PANTHER" id="PTHR44196">
    <property type="entry name" value="DEHYDROGENASE/REDUCTASE SDR FAMILY MEMBER 7B"/>
    <property type="match status" value="1"/>
</dbReference>
<dbReference type="EMBL" id="CP147846">
    <property type="protein sequence ID" value="WXG68836.1"/>
    <property type="molecule type" value="Genomic_DNA"/>
</dbReference>
<evidence type="ECO:0000313" key="6">
    <source>
        <dbReference type="Proteomes" id="UP001432000"/>
    </source>
</evidence>
<reference evidence="5 6" key="1">
    <citation type="submission" date="2024-03" db="EMBL/GenBank/DDBJ databases">
        <title>Natural products discovery in diverse microorganisms through a two-stage MS feature dereplication strategy.</title>
        <authorList>
            <person name="Zhang R."/>
        </authorList>
    </citation>
    <scope>NUCLEOTIDE SEQUENCE [LARGE SCALE GENOMIC DNA]</scope>
    <source>
        <strain evidence="5 6">18930</strain>
    </source>
</reference>
<keyword evidence="2 5" id="KW-0560">Oxidoreductase</keyword>
<dbReference type="Pfam" id="PF00106">
    <property type="entry name" value="adh_short"/>
    <property type="match status" value="1"/>
</dbReference>
<gene>
    <name evidence="5" type="ORF">WDS16_27265</name>
</gene>
<dbReference type="SMART" id="SM00822">
    <property type="entry name" value="PKS_KR"/>
    <property type="match status" value="1"/>
</dbReference>
<accession>A0ABZ2PI52</accession>
<dbReference type="PRINTS" id="PR00080">
    <property type="entry name" value="SDRFAMILY"/>
</dbReference>
<dbReference type="EC" id="1.-.-.-" evidence="5"/>
<proteinExistence type="inferred from homology"/>